<keyword evidence="3" id="KW-0862">Zinc</keyword>
<keyword evidence="2" id="KW-0479">Metal-binding</keyword>
<accession>A0ABZ2L5Y5</accession>
<name>A0ABZ2L5Y5_9BACT</name>
<evidence type="ECO:0000256" key="3">
    <source>
        <dbReference type="ARBA" id="ARBA00022833"/>
    </source>
</evidence>
<dbReference type="Gene3D" id="3.90.1590.10">
    <property type="entry name" value="glutathione-dependent formaldehyde- activating enzyme (gfa)"/>
    <property type="match status" value="1"/>
</dbReference>
<dbReference type="Proteomes" id="UP001374803">
    <property type="component" value="Chromosome"/>
</dbReference>
<dbReference type="Pfam" id="PF04828">
    <property type="entry name" value="GFA"/>
    <property type="match status" value="1"/>
</dbReference>
<reference evidence="5" key="1">
    <citation type="submission" date="2021-12" db="EMBL/GenBank/DDBJ databases">
        <title>Discovery of the Pendulisporaceae a myxobacterial family with distinct sporulation behavior and unique specialized metabolism.</title>
        <authorList>
            <person name="Garcia R."/>
            <person name="Popoff A."/>
            <person name="Bader C.D."/>
            <person name="Loehr J."/>
            <person name="Walesch S."/>
            <person name="Walt C."/>
            <person name="Boldt J."/>
            <person name="Bunk B."/>
            <person name="Haeckl F.J.F.P.J."/>
            <person name="Gunesch A.P."/>
            <person name="Birkelbach J."/>
            <person name="Nuebel U."/>
            <person name="Pietschmann T."/>
            <person name="Bach T."/>
            <person name="Mueller R."/>
        </authorList>
    </citation>
    <scope>NUCLEOTIDE SEQUENCE</scope>
    <source>
        <strain evidence="5">MSr11367</strain>
    </source>
</reference>
<dbReference type="InterPro" id="IPR006913">
    <property type="entry name" value="CENP-V/GFA"/>
</dbReference>
<feature type="domain" description="CENP-V/GFA" evidence="4">
    <location>
        <begin position="3"/>
        <end position="75"/>
    </location>
</feature>
<evidence type="ECO:0000256" key="1">
    <source>
        <dbReference type="ARBA" id="ARBA00005495"/>
    </source>
</evidence>
<evidence type="ECO:0000256" key="2">
    <source>
        <dbReference type="ARBA" id="ARBA00022723"/>
    </source>
</evidence>
<protein>
    <submittedName>
        <fullName evidence="5">GFA family protein</fullName>
    </submittedName>
</protein>
<dbReference type="EMBL" id="CP089983">
    <property type="protein sequence ID" value="WXB04605.1"/>
    <property type="molecule type" value="Genomic_DNA"/>
</dbReference>
<organism evidence="5 6">
    <name type="scientific">Pendulispora rubella</name>
    <dbReference type="NCBI Taxonomy" id="2741070"/>
    <lineage>
        <taxon>Bacteria</taxon>
        <taxon>Pseudomonadati</taxon>
        <taxon>Myxococcota</taxon>
        <taxon>Myxococcia</taxon>
        <taxon>Myxococcales</taxon>
        <taxon>Sorangiineae</taxon>
        <taxon>Pendulisporaceae</taxon>
        <taxon>Pendulispora</taxon>
    </lineage>
</organism>
<comment type="similarity">
    <text evidence="1">Belongs to the Gfa family.</text>
</comment>
<keyword evidence="6" id="KW-1185">Reference proteome</keyword>
<dbReference type="SUPFAM" id="SSF51316">
    <property type="entry name" value="Mss4-like"/>
    <property type="match status" value="1"/>
</dbReference>
<evidence type="ECO:0000313" key="5">
    <source>
        <dbReference type="EMBL" id="WXB04605.1"/>
    </source>
</evidence>
<proteinExistence type="inferred from homology"/>
<dbReference type="InterPro" id="IPR011057">
    <property type="entry name" value="Mss4-like_sf"/>
</dbReference>
<evidence type="ECO:0000259" key="4">
    <source>
        <dbReference type="Pfam" id="PF04828"/>
    </source>
</evidence>
<gene>
    <name evidence="5" type="ORF">LVJ94_47900</name>
</gene>
<sequence length="95" mass="10414">MSLQVPRAGFRLTRGTPKWWTRKTDSGGRLQCAFCADCGSRLWHQPEGPSETMTLKGGSLDEPPDAAAAIHIWVSRKLPGIVIPEGALQFPEEPD</sequence>
<evidence type="ECO:0000313" key="6">
    <source>
        <dbReference type="Proteomes" id="UP001374803"/>
    </source>
</evidence>